<keyword evidence="10" id="KW-1133">Transmembrane helix</keyword>
<proteinExistence type="inferred from homology"/>
<keyword evidence="9" id="KW-0735">Signal-anchor</keyword>
<evidence type="ECO:0000256" key="12">
    <source>
        <dbReference type="ARBA" id="ARBA00045097"/>
    </source>
</evidence>
<gene>
    <name evidence="14" type="ORF">COU22_00270</name>
</gene>
<dbReference type="CDD" id="cd04188">
    <property type="entry name" value="DPG_synthase"/>
    <property type="match status" value="1"/>
</dbReference>
<evidence type="ECO:0000256" key="5">
    <source>
        <dbReference type="ARBA" id="ARBA00022676"/>
    </source>
</evidence>
<dbReference type="EMBL" id="PFBO01000010">
    <property type="protein sequence ID" value="PIT90780.1"/>
    <property type="molecule type" value="Genomic_DNA"/>
</dbReference>
<protein>
    <recommendedName>
        <fullName evidence="4">dolichyl-phosphate beta-glucosyltransferase</fullName>
        <ecNumber evidence="4">2.4.1.117</ecNumber>
    </recommendedName>
</protein>
<comment type="catalytic activity">
    <reaction evidence="12">
        <text>a di-trans,poly-cis-dolichyl phosphate + UDP-alpha-D-glucose = a di-trans,poly-cis-dolichyl beta-D-glucosyl phosphate + UDP</text>
        <dbReference type="Rhea" id="RHEA:15401"/>
        <dbReference type="Rhea" id="RHEA-COMP:19498"/>
        <dbReference type="Rhea" id="RHEA-COMP:19502"/>
        <dbReference type="ChEBI" id="CHEBI:57525"/>
        <dbReference type="ChEBI" id="CHEBI:57683"/>
        <dbReference type="ChEBI" id="CHEBI:58223"/>
        <dbReference type="ChEBI" id="CHEBI:58885"/>
        <dbReference type="EC" id="2.4.1.117"/>
    </reaction>
    <physiologicalReaction direction="left-to-right" evidence="12">
        <dbReference type="Rhea" id="RHEA:15402"/>
    </physiologicalReaction>
</comment>
<evidence type="ECO:0000313" key="14">
    <source>
        <dbReference type="EMBL" id="PIT90780.1"/>
    </source>
</evidence>
<dbReference type="AlphaFoldDB" id="A0A2M6WDA8"/>
<dbReference type="InterPro" id="IPR001173">
    <property type="entry name" value="Glyco_trans_2-like"/>
</dbReference>
<dbReference type="PANTHER" id="PTHR10859:SF91">
    <property type="entry name" value="DOLICHYL-PHOSPHATE BETA-GLUCOSYLTRANSFERASE"/>
    <property type="match status" value="1"/>
</dbReference>
<evidence type="ECO:0000256" key="9">
    <source>
        <dbReference type="ARBA" id="ARBA00022968"/>
    </source>
</evidence>
<evidence type="ECO:0000256" key="8">
    <source>
        <dbReference type="ARBA" id="ARBA00022824"/>
    </source>
</evidence>
<dbReference type="InterPro" id="IPR035518">
    <property type="entry name" value="DPG_synthase"/>
</dbReference>
<dbReference type="GO" id="GO:0006487">
    <property type="term" value="P:protein N-linked glycosylation"/>
    <property type="evidence" value="ECO:0007669"/>
    <property type="project" value="TreeGrafter"/>
</dbReference>
<organism evidence="14 15">
    <name type="scientific">Candidatus Komeilibacteria bacterium CG10_big_fil_rev_8_21_14_0_10_41_13</name>
    <dbReference type="NCBI Taxonomy" id="1974476"/>
    <lineage>
        <taxon>Bacteria</taxon>
        <taxon>Candidatus Komeiliibacteriota</taxon>
    </lineage>
</organism>
<comment type="subcellular location">
    <subcellularLocation>
        <location evidence="1">Endoplasmic reticulum membrane</location>
        <topology evidence="1">Single-pass membrane protein</topology>
    </subcellularLocation>
</comment>
<dbReference type="Gene3D" id="3.90.550.10">
    <property type="entry name" value="Spore Coat Polysaccharide Biosynthesis Protein SpsA, Chain A"/>
    <property type="match status" value="1"/>
</dbReference>
<comment type="similarity">
    <text evidence="3">Belongs to the glycosyltransferase 2 family.</text>
</comment>
<evidence type="ECO:0000256" key="3">
    <source>
        <dbReference type="ARBA" id="ARBA00006739"/>
    </source>
</evidence>
<evidence type="ECO:0000256" key="1">
    <source>
        <dbReference type="ARBA" id="ARBA00004389"/>
    </source>
</evidence>
<dbReference type="Proteomes" id="UP000230543">
    <property type="component" value="Unassembled WGS sequence"/>
</dbReference>
<feature type="domain" description="Glycosyltransferase 2-like" evidence="13">
    <location>
        <begin position="4"/>
        <end position="164"/>
    </location>
</feature>
<keyword evidence="5" id="KW-0328">Glycosyltransferase</keyword>
<evidence type="ECO:0000256" key="6">
    <source>
        <dbReference type="ARBA" id="ARBA00022679"/>
    </source>
</evidence>
<evidence type="ECO:0000256" key="7">
    <source>
        <dbReference type="ARBA" id="ARBA00022692"/>
    </source>
</evidence>
<accession>A0A2M6WDA8</accession>
<dbReference type="Pfam" id="PF00535">
    <property type="entry name" value="Glycos_transf_2"/>
    <property type="match status" value="1"/>
</dbReference>
<dbReference type="SUPFAM" id="SSF53448">
    <property type="entry name" value="Nucleotide-diphospho-sugar transferases"/>
    <property type="match status" value="1"/>
</dbReference>
<keyword evidence="7" id="KW-0812">Transmembrane</keyword>
<dbReference type="GO" id="GO:0004581">
    <property type="term" value="F:dolichyl-phosphate beta-glucosyltransferase activity"/>
    <property type="evidence" value="ECO:0007669"/>
    <property type="project" value="UniProtKB-EC"/>
</dbReference>
<evidence type="ECO:0000256" key="11">
    <source>
        <dbReference type="ARBA" id="ARBA00023136"/>
    </source>
</evidence>
<name>A0A2M6WDA8_9BACT</name>
<dbReference type="InterPro" id="IPR029044">
    <property type="entry name" value="Nucleotide-diphossugar_trans"/>
</dbReference>
<evidence type="ECO:0000256" key="4">
    <source>
        <dbReference type="ARBA" id="ARBA00012583"/>
    </source>
</evidence>
<dbReference type="EC" id="2.4.1.117" evidence="4"/>
<reference evidence="15" key="1">
    <citation type="submission" date="2017-09" db="EMBL/GenBank/DDBJ databases">
        <title>Depth-based differentiation of microbial function through sediment-hosted aquifers and enrichment of novel symbionts in the deep terrestrial subsurface.</title>
        <authorList>
            <person name="Probst A.J."/>
            <person name="Ladd B."/>
            <person name="Jarett J.K."/>
            <person name="Geller-Mcgrath D.E."/>
            <person name="Sieber C.M.K."/>
            <person name="Emerson J.B."/>
            <person name="Anantharaman K."/>
            <person name="Thomas B.C."/>
            <person name="Malmstrom R."/>
            <person name="Stieglmeier M."/>
            <person name="Klingl A."/>
            <person name="Woyke T."/>
            <person name="Ryan C.M."/>
            <person name="Banfield J.F."/>
        </authorList>
    </citation>
    <scope>NUCLEOTIDE SEQUENCE [LARGE SCALE GENOMIC DNA]</scope>
</reference>
<comment type="caution">
    <text evidence="14">The sequence shown here is derived from an EMBL/GenBank/DDBJ whole genome shotgun (WGS) entry which is preliminary data.</text>
</comment>
<dbReference type="PANTHER" id="PTHR10859">
    <property type="entry name" value="GLYCOSYL TRANSFERASE"/>
    <property type="match status" value="1"/>
</dbReference>
<comment type="pathway">
    <text evidence="2">Protein modification; protein glycosylation.</text>
</comment>
<evidence type="ECO:0000313" key="15">
    <source>
        <dbReference type="Proteomes" id="UP000230543"/>
    </source>
</evidence>
<keyword evidence="8" id="KW-0256">Endoplasmic reticulum</keyword>
<evidence type="ECO:0000256" key="10">
    <source>
        <dbReference type="ARBA" id="ARBA00022989"/>
    </source>
</evidence>
<keyword evidence="11" id="KW-0472">Membrane</keyword>
<keyword evidence="6" id="KW-0808">Transferase</keyword>
<evidence type="ECO:0000259" key="13">
    <source>
        <dbReference type="Pfam" id="PF00535"/>
    </source>
</evidence>
<evidence type="ECO:0000256" key="2">
    <source>
        <dbReference type="ARBA" id="ARBA00004922"/>
    </source>
</evidence>
<sequence length="241" mass="27652">MKVSVIIPAYNEEKRLSRTLTEVLGSLKDAPWPYEIIVVDDGSRDKTSEIARETPQVRVIRHQINLGKGRAVKAGVAEAKGELILFMDADHSTPIEELNNFLKAIDHYDIIIGSRALKDSEVIKRQGLIKELSGKLGNRLIRLVTGLDFQDTQCGFKLFNRSSLIIFNKQTLDRWGFDFELLLIAKKAGFKILEMPVKWQNDSHSKVTFFSYFQTLSDLIKIYFNNLQGKYDIWKKEEKSN</sequence>